<evidence type="ECO:0000256" key="12">
    <source>
        <dbReference type="SAM" id="MobiDB-lite"/>
    </source>
</evidence>
<evidence type="ECO:0000259" key="13">
    <source>
        <dbReference type="PROSITE" id="PS50157"/>
    </source>
</evidence>
<dbReference type="GO" id="GO:0008270">
    <property type="term" value="F:zinc ion binding"/>
    <property type="evidence" value="ECO:0007669"/>
    <property type="project" value="UniProtKB-KW"/>
</dbReference>
<comment type="subcellular location">
    <subcellularLocation>
        <location evidence="1">Nucleus</location>
    </subcellularLocation>
</comment>
<reference evidence="14 15" key="1">
    <citation type="submission" date="2018-04" db="EMBL/GenBank/DDBJ databases">
        <authorList>
            <person name="Zhang X."/>
            <person name="Yuan J."/>
            <person name="Li F."/>
            <person name="Xiang J."/>
        </authorList>
    </citation>
    <scope>NUCLEOTIDE SEQUENCE [LARGE SCALE GENOMIC DNA]</scope>
    <source>
        <tissue evidence="14">Muscle</tissue>
    </source>
</reference>
<comment type="caution">
    <text evidence="14">The sequence shown here is derived from an EMBL/GenBank/DDBJ whole genome shotgun (WGS) entry which is preliminary data.</text>
</comment>
<dbReference type="OrthoDB" id="6077919at2759"/>
<reference evidence="14 15" key="2">
    <citation type="submission" date="2019-01" db="EMBL/GenBank/DDBJ databases">
        <title>The decoding of complex shrimp genome reveals the adaptation for benthos swimmer, frequently molting mechanism and breeding impact on genome.</title>
        <authorList>
            <person name="Sun Y."/>
            <person name="Gao Y."/>
            <person name="Yu Y."/>
        </authorList>
    </citation>
    <scope>NUCLEOTIDE SEQUENCE [LARGE SCALE GENOMIC DNA]</scope>
    <source>
        <tissue evidence="14">Muscle</tissue>
    </source>
</reference>
<keyword evidence="5 11" id="KW-0863">Zinc-finger</keyword>
<dbReference type="FunFam" id="3.30.160.60:FF:000634">
    <property type="entry name" value="Zinc finger X-chromosomal protein"/>
    <property type="match status" value="1"/>
</dbReference>
<dbReference type="EMBL" id="QCYY01002402">
    <property type="protein sequence ID" value="ROT70641.1"/>
    <property type="molecule type" value="Genomic_DNA"/>
</dbReference>
<keyword evidence="10" id="KW-0539">Nucleus</keyword>
<dbReference type="InterPro" id="IPR036236">
    <property type="entry name" value="Znf_C2H2_sf"/>
</dbReference>
<dbReference type="GO" id="GO:0000981">
    <property type="term" value="F:DNA-binding transcription factor activity, RNA polymerase II-specific"/>
    <property type="evidence" value="ECO:0007669"/>
    <property type="project" value="TreeGrafter"/>
</dbReference>
<dbReference type="InterPro" id="IPR013087">
    <property type="entry name" value="Znf_C2H2_type"/>
</dbReference>
<keyword evidence="7" id="KW-0805">Transcription regulation</keyword>
<dbReference type="PROSITE" id="PS00028">
    <property type="entry name" value="ZINC_FINGER_C2H2_1"/>
    <property type="match status" value="12"/>
</dbReference>
<evidence type="ECO:0000256" key="6">
    <source>
        <dbReference type="ARBA" id="ARBA00022833"/>
    </source>
</evidence>
<evidence type="ECO:0000256" key="7">
    <source>
        <dbReference type="ARBA" id="ARBA00023015"/>
    </source>
</evidence>
<accession>A0A3R7M9D6</accession>
<evidence type="ECO:0000313" key="15">
    <source>
        <dbReference type="Proteomes" id="UP000283509"/>
    </source>
</evidence>
<dbReference type="GO" id="GO:0003682">
    <property type="term" value="F:chromatin binding"/>
    <property type="evidence" value="ECO:0007669"/>
    <property type="project" value="UniProtKB-ARBA"/>
</dbReference>
<proteinExistence type="inferred from homology"/>
<evidence type="ECO:0000256" key="8">
    <source>
        <dbReference type="ARBA" id="ARBA00023125"/>
    </source>
</evidence>
<evidence type="ECO:0000256" key="5">
    <source>
        <dbReference type="ARBA" id="ARBA00022771"/>
    </source>
</evidence>
<feature type="domain" description="C2H2-type" evidence="13">
    <location>
        <begin position="541"/>
        <end position="569"/>
    </location>
</feature>
<dbReference type="FunFam" id="3.30.160.60:FF:000992">
    <property type="entry name" value="Zinc finger protein 320"/>
    <property type="match status" value="1"/>
</dbReference>
<dbReference type="GO" id="GO:0005634">
    <property type="term" value="C:nucleus"/>
    <property type="evidence" value="ECO:0007669"/>
    <property type="project" value="UniProtKB-SubCell"/>
</dbReference>
<feature type="domain" description="C2H2-type" evidence="13">
    <location>
        <begin position="437"/>
        <end position="465"/>
    </location>
</feature>
<feature type="domain" description="C2H2-type" evidence="13">
    <location>
        <begin position="283"/>
        <end position="310"/>
    </location>
</feature>
<evidence type="ECO:0000256" key="1">
    <source>
        <dbReference type="ARBA" id="ARBA00004123"/>
    </source>
</evidence>
<dbReference type="FunFam" id="3.30.160.60:FF:000690">
    <property type="entry name" value="Zinc finger protein 354C"/>
    <property type="match status" value="1"/>
</dbReference>
<dbReference type="Proteomes" id="UP000283509">
    <property type="component" value="Unassembled WGS sequence"/>
</dbReference>
<evidence type="ECO:0000313" key="14">
    <source>
        <dbReference type="EMBL" id="ROT70641.1"/>
    </source>
</evidence>
<feature type="domain" description="C2H2-type" evidence="13">
    <location>
        <begin position="570"/>
        <end position="597"/>
    </location>
</feature>
<feature type="domain" description="C2H2-type" evidence="13">
    <location>
        <begin position="344"/>
        <end position="371"/>
    </location>
</feature>
<dbReference type="PANTHER" id="PTHR24409:SF434">
    <property type="entry name" value="FI01124P-RELATED"/>
    <property type="match status" value="1"/>
</dbReference>
<keyword evidence="8" id="KW-0238">DNA-binding</keyword>
<dbReference type="PANTHER" id="PTHR24409">
    <property type="entry name" value="ZINC FINGER PROTEIN 142"/>
    <property type="match status" value="1"/>
</dbReference>
<name>A0A3R7M9D6_PENVA</name>
<protein>
    <recommendedName>
        <fullName evidence="13">C2H2-type domain-containing protein</fullName>
    </recommendedName>
</protein>
<keyword evidence="4" id="KW-0677">Repeat</keyword>
<keyword evidence="9" id="KW-0804">Transcription</keyword>
<comment type="similarity">
    <text evidence="2">Belongs to the krueppel C2H2-type zinc-finger protein family.</text>
</comment>
<dbReference type="FunFam" id="3.30.160.60:FF:000446">
    <property type="entry name" value="Zinc finger protein"/>
    <property type="match status" value="1"/>
</dbReference>
<keyword evidence="3" id="KW-0479">Metal-binding</keyword>
<feature type="compositionally biased region" description="Acidic residues" evidence="12">
    <location>
        <begin position="222"/>
        <end position="250"/>
    </location>
</feature>
<evidence type="ECO:0000256" key="11">
    <source>
        <dbReference type="PROSITE-ProRule" id="PRU00042"/>
    </source>
</evidence>
<feature type="domain" description="C2H2-type" evidence="13">
    <location>
        <begin position="371"/>
        <end position="399"/>
    </location>
</feature>
<dbReference type="SUPFAM" id="SSF57667">
    <property type="entry name" value="beta-beta-alpha zinc fingers"/>
    <property type="match status" value="6"/>
</dbReference>
<dbReference type="FunFam" id="3.30.160.60:FF:000052">
    <property type="entry name" value="zinc finger protein 546 isoform X1"/>
    <property type="match status" value="1"/>
</dbReference>
<dbReference type="Gene3D" id="3.30.160.60">
    <property type="entry name" value="Classic Zinc Finger"/>
    <property type="match status" value="9"/>
</dbReference>
<feature type="domain" description="C2H2-type" evidence="13">
    <location>
        <begin position="407"/>
        <end position="435"/>
    </location>
</feature>
<evidence type="ECO:0000256" key="9">
    <source>
        <dbReference type="ARBA" id="ARBA00023163"/>
    </source>
</evidence>
<dbReference type="PROSITE" id="PS50157">
    <property type="entry name" value="ZINC_FINGER_C2H2_2"/>
    <property type="match status" value="12"/>
</dbReference>
<dbReference type="FunFam" id="3.30.160.60:FF:000075">
    <property type="entry name" value="Putative zinc finger protein 536"/>
    <property type="match status" value="1"/>
</dbReference>
<dbReference type="SMART" id="SM00355">
    <property type="entry name" value="ZnF_C2H2"/>
    <property type="match status" value="12"/>
</dbReference>
<dbReference type="AlphaFoldDB" id="A0A3R7M9D6"/>
<feature type="domain" description="C2H2-type" evidence="13">
    <location>
        <begin position="315"/>
        <end position="342"/>
    </location>
</feature>
<keyword evidence="6" id="KW-0862">Zinc</keyword>
<evidence type="ECO:0000256" key="10">
    <source>
        <dbReference type="ARBA" id="ARBA00023242"/>
    </source>
</evidence>
<organism evidence="14 15">
    <name type="scientific">Penaeus vannamei</name>
    <name type="common">Whiteleg shrimp</name>
    <name type="synonym">Litopenaeus vannamei</name>
    <dbReference type="NCBI Taxonomy" id="6689"/>
    <lineage>
        <taxon>Eukaryota</taxon>
        <taxon>Metazoa</taxon>
        <taxon>Ecdysozoa</taxon>
        <taxon>Arthropoda</taxon>
        <taxon>Crustacea</taxon>
        <taxon>Multicrustacea</taxon>
        <taxon>Malacostraca</taxon>
        <taxon>Eumalacostraca</taxon>
        <taxon>Eucarida</taxon>
        <taxon>Decapoda</taxon>
        <taxon>Dendrobranchiata</taxon>
        <taxon>Penaeoidea</taxon>
        <taxon>Penaeidae</taxon>
        <taxon>Penaeus</taxon>
    </lineage>
</organism>
<evidence type="ECO:0000256" key="4">
    <source>
        <dbReference type="ARBA" id="ARBA00022737"/>
    </source>
</evidence>
<dbReference type="Pfam" id="PF00096">
    <property type="entry name" value="zf-C2H2"/>
    <property type="match status" value="9"/>
</dbReference>
<evidence type="ECO:0000256" key="2">
    <source>
        <dbReference type="ARBA" id="ARBA00006991"/>
    </source>
</evidence>
<feature type="domain" description="C2H2-type" evidence="13">
    <location>
        <begin position="626"/>
        <end position="653"/>
    </location>
</feature>
<sequence>MSESEDGTILGGSGPLEMNVVSLPKMDAAQLDQLGLNGPGGTLTTTGLTSLGAASQHYAPAPSGGTQALLDGVMAQGSRTLSSVSPAVTFTSAGGSAQDSYGSLEYVTQMPLPDDQQAKFPDALVSVDNVAFVEMNDAAMKGATASAPLELYFDVINPTTTPAPTTSSAHHLMPLVSRSGRPIRRRPEYVEYVSQNLKEEEILPHLPQQLVKVEDMVITAEFEEEDPMEEVMEEEDPLEEDLDSNDEDQDNGGNYSTDGKKSLPHKKRIPKKLKTTKKHVKCYKCAQCGEQFTNQQQFTAHKQTHTPPPAKPKPFSCEICSKGFETQLKFFEHLKGHYEPYKKHKCEVCGGEFESADALQEHSMVHSREHYKCELCNKTFRKESMLEVHLKVTHMEEDESSTVEKPYTCLACPKSYRTQMALDSHVQTEHSENPPEFNCEDCYRVFKSKSKLMTHRKIEHKEEGPQNKGAPKKKMKIGKTVKGGYACTMCPRVFTHKNSLVYHIRGHTGERPHQCEQCGKAFYAASALKVHLRLHSGEKPYKCEHCGKFFRQWGDLRYHTTSVHSDARQYQCEFCGKDFKRKYCLVVHRRIHTGEKNYKCERCDKAFRAASYLQNHKRIHTGERPHPCPDCGKPFRVRSDMKRHRQTHMREQANANNTVGTPASTAVTQVGTQSPSPAPHAQIVSGAVSQGSSTPQLIVADQVTGPDQPIRIMVSGLNAQHVATAVHPPPAHRQPQQVAVPVSGNIATLTTGPVSPGGTTTTLTPEVIIMDDNAHQPINLNIIPRMITQAQVGSSPHASHATLVTTEDEYQLANPGRNTIEVRGEEGNVYVWHGVFTN</sequence>
<feature type="domain" description="C2H2-type" evidence="13">
    <location>
        <begin position="513"/>
        <end position="540"/>
    </location>
</feature>
<gene>
    <name evidence="14" type="ORF">C7M84_011056</name>
</gene>
<feature type="domain" description="C2H2-type" evidence="13">
    <location>
        <begin position="598"/>
        <end position="625"/>
    </location>
</feature>
<evidence type="ECO:0000256" key="3">
    <source>
        <dbReference type="ARBA" id="ARBA00022723"/>
    </source>
</evidence>
<dbReference type="GO" id="GO:0000977">
    <property type="term" value="F:RNA polymerase II transcription regulatory region sequence-specific DNA binding"/>
    <property type="evidence" value="ECO:0007669"/>
    <property type="project" value="TreeGrafter"/>
</dbReference>
<keyword evidence="15" id="KW-1185">Reference proteome</keyword>
<feature type="domain" description="C2H2-type" evidence="13">
    <location>
        <begin position="485"/>
        <end position="512"/>
    </location>
</feature>
<feature type="region of interest" description="Disordered" evidence="12">
    <location>
        <begin position="222"/>
        <end position="268"/>
    </location>
</feature>